<keyword evidence="1" id="KW-0732">Signal</keyword>
<evidence type="ECO:0000256" key="1">
    <source>
        <dbReference type="SAM" id="SignalP"/>
    </source>
</evidence>
<evidence type="ECO:0000313" key="3">
    <source>
        <dbReference type="Proteomes" id="UP001156921"/>
    </source>
</evidence>
<protein>
    <submittedName>
        <fullName evidence="2">Uncharacterized protein</fullName>
    </submittedName>
</protein>
<feature type="signal peptide" evidence="1">
    <location>
        <begin position="1"/>
        <end position="21"/>
    </location>
</feature>
<keyword evidence="3" id="KW-1185">Reference proteome</keyword>
<evidence type="ECO:0000313" key="2">
    <source>
        <dbReference type="EMBL" id="GLS00963.1"/>
    </source>
</evidence>
<accession>A0ABQ6BM52</accession>
<proteinExistence type="predicted"/>
<organism evidence="2 3">
    <name type="scientific">Brevundimonas denitrificans</name>
    <dbReference type="NCBI Taxonomy" id="1443434"/>
    <lineage>
        <taxon>Bacteria</taxon>
        <taxon>Pseudomonadati</taxon>
        <taxon>Pseudomonadota</taxon>
        <taxon>Alphaproteobacteria</taxon>
        <taxon>Caulobacterales</taxon>
        <taxon>Caulobacteraceae</taxon>
        <taxon>Brevundimonas</taxon>
    </lineage>
</organism>
<dbReference type="Proteomes" id="UP001156921">
    <property type="component" value="Unassembled WGS sequence"/>
</dbReference>
<dbReference type="EMBL" id="BSOY01000014">
    <property type="protein sequence ID" value="GLS00963.1"/>
    <property type="molecule type" value="Genomic_DNA"/>
</dbReference>
<gene>
    <name evidence="2" type="ORF">GCM10007859_09730</name>
</gene>
<dbReference type="RefSeq" id="WP_284221770.1">
    <property type="nucleotide sequence ID" value="NZ_BSOY01000014.1"/>
</dbReference>
<reference evidence="3" key="1">
    <citation type="journal article" date="2019" name="Int. J. Syst. Evol. Microbiol.">
        <title>The Global Catalogue of Microorganisms (GCM) 10K type strain sequencing project: providing services to taxonomists for standard genome sequencing and annotation.</title>
        <authorList>
            <consortium name="The Broad Institute Genomics Platform"/>
            <consortium name="The Broad Institute Genome Sequencing Center for Infectious Disease"/>
            <person name="Wu L."/>
            <person name="Ma J."/>
        </authorList>
    </citation>
    <scope>NUCLEOTIDE SEQUENCE [LARGE SCALE GENOMIC DNA]</scope>
    <source>
        <strain evidence="3">NBRC 110107</strain>
    </source>
</reference>
<comment type="caution">
    <text evidence="2">The sequence shown here is derived from an EMBL/GenBank/DDBJ whole genome shotgun (WGS) entry which is preliminary data.</text>
</comment>
<sequence>MPSLPVVLSLTFALAAGAASAQEPPTRQPPTRPSAQLDDVVVEGRQLENLVRNFVTEVSQPANNRGLARWNRPICVGAVNLRNDVGQYVVDRISDVARELEVEAGEPGCRPNILIVAADDGAALASAIVEDRPRNFDLRHNGTDAGTRAFRNFRTGEQPVRWWQISMPINAETGDRAVRLPGDIDPATGQPAAPTIHVFAASRLRTQIRDDMVRSVIIVDVERLAGANLVQLADYLALVALAQVDAEADTSAFPTILNLFADPASAPAGLTDWDRSYLTALYEHDQFRINRNSQVRAVAEAVIQDRREAAETASE</sequence>
<name>A0ABQ6BM52_9CAUL</name>
<feature type="chain" id="PRO_5046069694" evidence="1">
    <location>
        <begin position="22"/>
        <end position="315"/>
    </location>
</feature>